<evidence type="ECO:0000313" key="11">
    <source>
        <dbReference type="Proteomes" id="UP000043437"/>
    </source>
</evidence>
<dbReference type="EMBL" id="CDMN01000009">
    <property type="protein sequence ID" value="CRF43713.1"/>
    <property type="molecule type" value="Genomic_DNA"/>
</dbReference>
<reference evidence="10 11" key="3">
    <citation type="submission" date="2014-12" db="EMBL/GenBank/DDBJ databases">
        <authorList>
            <person name="Jaenicke S."/>
        </authorList>
    </citation>
    <scope>NUCLEOTIDE SEQUENCE [LARGE SCALE GENOMIC DNA]</scope>
</reference>
<reference evidence="8" key="1">
    <citation type="submission" date="2014-12" db="EMBL/GenBank/DDBJ databases">
        <title>Whole genome sequences of four Staphylococcus schleiferi canine isolates.</title>
        <authorList>
            <person name="Misic A.M."/>
            <person name="Cain C."/>
            <person name="Morris D.O."/>
            <person name="Rankin S."/>
            <person name="Beiting D."/>
        </authorList>
    </citation>
    <scope>NUCLEOTIDE SEQUENCE</scope>
    <source>
        <strain evidence="5">ASB11</strain>
        <strain evidence="6">ASB13</strain>
        <strain evidence="8">ASB7</strain>
        <strain evidence="7">ASB9</strain>
    </source>
</reference>
<dbReference type="NCBIfam" id="TIGR00370">
    <property type="entry name" value="5-oxoprolinase subunit PxpB"/>
    <property type="match status" value="1"/>
</dbReference>
<dbReference type="InterPro" id="IPR003833">
    <property type="entry name" value="CT_C_D"/>
</dbReference>
<evidence type="ECO:0000313" key="7">
    <source>
        <dbReference type="EMBL" id="CRF43713.1"/>
    </source>
</evidence>
<keyword evidence="2 8" id="KW-0378">Hydrolase</keyword>
<dbReference type="Proteomes" id="UP000041394">
    <property type="component" value="Unassembled WGS sequence"/>
</dbReference>
<keyword evidence="9" id="KW-1185">Reference proteome</keyword>
<evidence type="ECO:0000256" key="1">
    <source>
        <dbReference type="ARBA" id="ARBA00022741"/>
    </source>
</evidence>
<dbReference type="GeneID" id="82132254"/>
<dbReference type="Gene3D" id="2.40.100.10">
    <property type="entry name" value="Cyclophilin-like"/>
    <property type="match status" value="1"/>
</dbReference>
<reference evidence="9" key="2">
    <citation type="submission" date="2014-12" db="EMBL/GenBank/DDBJ databases">
        <authorList>
            <person name="Smet A."/>
        </authorList>
    </citation>
    <scope>NUCLEOTIDE SEQUENCE [LARGE SCALE GENOMIC DNA]</scope>
</reference>
<dbReference type="EMBL" id="CDML01000042">
    <property type="protein sequence ID" value="CRF41516.1"/>
    <property type="molecule type" value="Genomic_DNA"/>
</dbReference>
<dbReference type="EC" id="3.5.1.54" evidence="8"/>
<dbReference type="Proteomes" id="UP000043437">
    <property type="component" value="Unassembled WGS sequence"/>
</dbReference>
<accession>A0A0K2Y0M9</accession>
<dbReference type="AlphaFoldDB" id="A0A0K2Y0M9"/>
<dbReference type="InterPro" id="IPR010016">
    <property type="entry name" value="PxpB"/>
</dbReference>
<dbReference type="PANTHER" id="PTHR34698:SF2">
    <property type="entry name" value="5-OXOPROLINASE SUBUNIT B"/>
    <property type="match status" value="1"/>
</dbReference>
<dbReference type="OrthoDB" id="9768696at2"/>
<evidence type="ECO:0000313" key="9">
    <source>
        <dbReference type="Proteomes" id="UP000038622"/>
    </source>
</evidence>
<evidence type="ECO:0000313" key="10">
    <source>
        <dbReference type="Proteomes" id="UP000041394"/>
    </source>
</evidence>
<dbReference type="SUPFAM" id="SSF160467">
    <property type="entry name" value="PH0987 N-terminal domain-like"/>
    <property type="match status" value="1"/>
</dbReference>
<keyword evidence="1" id="KW-0547">Nucleotide-binding</keyword>
<dbReference type="RefSeq" id="WP_053941581.1">
    <property type="nucleotide sequence ID" value="NZ_CDMG01000009.1"/>
</dbReference>
<evidence type="ECO:0000256" key="3">
    <source>
        <dbReference type="ARBA" id="ARBA00022840"/>
    </source>
</evidence>
<gene>
    <name evidence="5" type="ORF">HAL011_13150</name>
    <name evidence="6" type="ORF">HAL013_12010</name>
    <name evidence="8" type="ORF">HAL07_13210</name>
    <name evidence="7" type="ORF">HAL09_02620</name>
</gene>
<dbReference type="PANTHER" id="PTHR34698">
    <property type="entry name" value="5-OXOPROLINASE SUBUNIT B"/>
    <property type="match status" value="1"/>
</dbReference>
<sequence>MEFKPCAENALLITLGDLITPSLNAKVRLLYKTLRAQNLKGLVEIVPAYASLLVIYDPFIQTHAHLIELVKNLNLDLPTEQEQEAYLVEIPACYELGLDLESVAEQTGLSPAQVIEKHSGRDYLVYCLGFLPGFVYLGGLDPALRLPRLAIPRLEVAAGSIGIANEQTGIYPIDSPAGWHILAQTPISLYVPTQEPPVCVRAGDYIRYKPISLQEYQESHTCPKRTLVSKDALHV</sequence>
<dbReference type="Proteomes" id="UP000038622">
    <property type="component" value="Unassembled WGS sequence"/>
</dbReference>
<dbReference type="GO" id="GO:0005524">
    <property type="term" value="F:ATP binding"/>
    <property type="evidence" value="ECO:0007669"/>
    <property type="project" value="UniProtKB-KW"/>
</dbReference>
<evidence type="ECO:0000259" key="4">
    <source>
        <dbReference type="SMART" id="SM00796"/>
    </source>
</evidence>
<keyword evidence="3" id="KW-0067">ATP-binding</keyword>
<evidence type="ECO:0000256" key="2">
    <source>
        <dbReference type="ARBA" id="ARBA00022801"/>
    </source>
</evidence>
<proteinExistence type="predicted"/>
<protein>
    <submittedName>
        <fullName evidence="8">Allophanate hydrolase 2 subunit 1</fullName>
        <ecNumber evidence="8">3.5.1.54</ecNumber>
    </submittedName>
</protein>
<evidence type="ECO:0000313" key="5">
    <source>
        <dbReference type="EMBL" id="CRF41516.1"/>
    </source>
</evidence>
<organism evidence="8 11">
    <name type="scientific">Helicobacter ailurogastricus</name>
    <dbReference type="NCBI Taxonomy" id="1578720"/>
    <lineage>
        <taxon>Bacteria</taxon>
        <taxon>Pseudomonadati</taxon>
        <taxon>Campylobacterota</taxon>
        <taxon>Epsilonproteobacteria</taxon>
        <taxon>Campylobacterales</taxon>
        <taxon>Helicobacteraceae</taxon>
        <taxon>Helicobacter</taxon>
    </lineage>
</organism>
<dbReference type="STRING" id="1578720.HAL011_13150"/>
<dbReference type="SUPFAM" id="SSF50891">
    <property type="entry name" value="Cyclophilin-like"/>
    <property type="match status" value="1"/>
</dbReference>
<evidence type="ECO:0000313" key="8">
    <source>
        <dbReference type="EMBL" id="CRF52856.1"/>
    </source>
</evidence>
<dbReference type="SMART" id="SM00796">
    <property type="entry name" value="AHS1"/>
    <property type="match status" value="1"/>
</dbReference>
<dbReference type="InterPro" id="IPR029000">
    <property type="entry name" value="Cyclophilin-like_dom_sf"/>
</dbReference>
<feature type="domain" description="Carboxyltransferase" evidence="4">
    <location>
        <begin position="1"/>
        <end position="200"/>
    </location>
</feature>
<dbReference type="GO" id="GO:0004039">
    <property type="term" value="F:allophanate hydrolase activity"/>
    <property type="evidence" value="ECO:0007669"/>
    <property type="project" value="UniProtKB-EC"/>
</dbReference>
<dbReference type="EMBL" id="CDMH01000052">
    <property type="protein sequence ID" value="CRF42984.1"/>
    <property type="molecule type" value="Genomic_DNA"/>
</dbReference>
<name>A0A0K2Y0M9_9HELI</name>
<dbReference type="EMBL" id="CDMG01000009">
    <property type="protein sequence ID" value="CRF52856.1"/>
    <property type="molecule type" value="Genomic_DNA"/>
</dbReference>
<evidence type="ECO:0000313" key="6">
    <source>
        <dbReference type="EMBL" id="CRF42984.1"/>
    </source>
</evidence>
<dbReference type="Proteomes" id="UP000045175">
    <property type="component" value="Unassembled WGS sequence"/>
</dbReference>
<dbReference type="Gene3D" id="3.30.1360.40">
    <property type="match status" value="1"/>
</dbReference>
<dbReference type="Pfam" id="PF02682">
    <property type="entry name" value="CT_C_D"/>
    <property type="match status" value="1"/>
</dbReference>